<dbReference type="PANTHER" id="PTHR43830">
    <property type="entry name" value="PROTEIN PSP1"/>
    <property type="match status" value="1"/>
</dbReference>
<protein>
    <submittedName>
        <fullName evidence="2">Signal peptidase</fullName>
    </submittedName>
</protein>
<name>A0A430ADD9_9ENTE</name>
<evidence type="ECO:0000259" key="1">
    <source>
        <dbReference type="PROSITE" id="PS51411"/>
    </source>
</evidence>
<reference evidence="2 3" key="1">
    <citation type="submission" date="2017-05" db="EMBL/GenBank/DDBJ databases">
        <title>Vagococcus spp. assemblies.</title>
        <authorList>
            <person name="Gulvik C.A."/>
        </authorList>
    </citation>
    <scope>NUCLEOTIDE SEQUENCE [LARGE SCALE GENOMIC DNA]</scope>
    <source>
        <strain evidence="2 3">CCUG 41755</strain>
    </source>
</reference>
<sequence>MVEVVGVRFRTSGHIYYFTPRKNEVYTYNQKVLVETQQSKQLGMVAIPTKMVEESDVPDELKPIIRIGTPEDIAKEEKNQLDAKAAFSVAKKKISEHELEMKLIHVEYAFDRSKMIFQFTADGRIDFRNLVKDLAAIFKTRIELRQIGIRDEAKLLGGIGPCGRQLCCSTFLGDFIPVSIKMAKDQNLSLNQTKISGLCGRLMCCLKYENDTYEEAKRELPDYGKELDTPEGLGKVVGLNLLDRVVKVRLFGKDMTLDYDYDEIKAYKKKKMSERDTDKKEESDG</sequence>
<feature type="domain" description="PSP1 C-terminal" evidence="1">
    <location>
        <begin position="62"/>
        <end position="147"/>
    </location>
</feature>
<dbReference type="NCBIfam" id="NF041131">
    <property type="entry name" value="RicT_YaaT_fam"/>
    <property type="match status" value="1"/>
</dbReference>
<evidence type="ECO:0000313" key="3">
    <source>
        <dbReference type="Proteomes" id="UP000287101"/>
    </source>
</evidence>
<dbReference type="Proteomes" id="UP000287101">
    <property type="component" value="Unassembled WGS sequence"/>
</dbReference>
<dbReference type="AlphaFoldDB" id="A0A430ADD9"/>
<dbReference type="GO" id="GO:0005737">
    <property type="term" value="C:cytoplasm"/>
    <property type="evidence" value="ECO:0007669"/>
    <property type="project" value="TreeGrafter"/>
</dbReference>
<dbReference type="InterPro" id="IPR047767">
    <property type="entry name" value="PSP1-like"/>
</dbReference>
<dbReference type="Pfam" id="PF04468">
    <property type="entry name" value="PSP1"/>
    <property type="match status" value="1"/>
</dbReference>
<dbReference type="EMBL" id="NGJY01000001">
    <property type="protein sequence ID" value="RSU05212.1"/>
    <property type="molecule type" value="Genomic_DNA"/>
</dbReference>
<keyword evidence="3" id="KW-1185">Reference proteome</keyword>
<organism evidence="2 3">
    <name type="scientific">Vagococcus fessus</name>
    <dbReference type="NCBI Taxonomy" id="120370"/>
    <lineage>
        <taxon>Bacteria</taxon>
        <taxon>Bacillati</taxon>
        <taxon>Bacillota</taxon>
        <taxon>Bacilli</taxon>
        <taxon>Lactobacillales</taxon>
        <taxon>Enterococcaceae</taxon>
        <taxon>Vagococcus</taxon>
    </lineage>
</organism>
<dbReference type="OrthoDB" id="9779344at2"/>
<gene>
    <name evidence="2" type="ORF">CBF31_04125</name>
</gene>
<dbReference type="PROSITE" id="PS51411">
    <property type="entry name" value="PSP1_C"/>
    <property type="match status" value="1"/>
</dbReference>
<accession>A0A430ADD9</accession>
<comment type="caution">
    <text evidence="2">The sequence shown here is derived from an EMBL/GenBank/DDBJ whole genome shotgun (WGS) entry which is preliminary data.</text>
</comment>
<dbReference type="InterPro" id="IPR007557">
    <property type="entry name" value="PSP1_C"/>
</dbReference>
<proteinExistence type="predicted"/>
<evidence type="ECO:0000313" key="2">
    <source>
        <dbReference type="EMBL" id="RSU05212.1"/>
    </source>
</evidence>
<dbReference type="RefSeq" id="WP_126831100.1">
    <property type="nucleotide sequence ID" value="NZ_CBCRYB010000003.1"/>
</dbReference>
<dbReference type="PANTHER" id="PTHR43830:SF3">
    <property type="entry name" value="PROTEIN PSP1"/>
    <property type="match status" value="1"/>
</dbReference>